<feature type="region of interest" description="Disordered" evidence="1">
    <location>
        <begin position="146"/>
        <end position="168"/>
    </location>
</feature>
<name>A0A9N7V678_PLEPL</name>
<keyword evidence="3" id="KW-1185">Reference proteome</keyword>
<gene>
    <name evidence="2" type="ORF">PLEPLA_LOCUS31261</name>
</gene>
<dbReference type="EMBL" id="CADEAL010003124">
    <property type="protein sequence ID" value="CAB1443545.1"/>
    <property type="molecule type" value="Genomic_DNA"/>
</dbReference>
<feature type="region of interest" description="Disordered" evidence="1">
    <location>
        <begin position="45"/>
        <end position="85"/>
    </location>
</feature>
<feature type="compositionally biased region" description="Polar residues" evidence="1">
    <location>
        <begin position="55"/>
        <end position="75"/>
    </location>
</feature>
<reference evidence="2" key="1">
    <citation type="submission" date="2020-03" db="EMBL/GenBank/DDBJ databases">
        <authorList>
            <person name="Weist P."/>
        </authorList>
    </citation>
    <scope>NUCLEOTIDE SEQUENCE</scope>
</reference>
<dbReference type="AlphaFoldDB" id="A0A9N7V678"/>
<protein>
    <submittedName>
        <fullName evidence="2">Uncharacterized protein</fullName>
    </submittedName>
</protein>
<evidence type="ECO:0000256" key="1">
    <source>
        <dbReference type="SAM" id="MobiDB-lite"/>
    </source>
</evidence>
<proteinExistence type="predicted"/>
<evidence type="ECO:0000313" key="3">
    <source>
        <dbReference type="Proteomes" id="UP001153269"/>
    </source>
</evidence>
<sequence>MSSPGQTAGRQQLQHVWLAKLKIGIWESSAWLCPSLSLEAAARQNPCSAPGRSHSPLTSDTQLAKSQHHPMTSTSRRQDLSGRAQELARSLAELRDFLSKSTAASTAVHPCRRDEAEFRSKNKRRIRPFARILRFNETFTGLPEIPTRKQHREGHRDKEKETKDKQEKRWLRPRASSYYLHNVTLNSKLCSPPFQPGKHGIFMFQFYQ</sequence>
<organism evidence="2 3">
    <name type="scientific">Pleuronectes platessa</name>
    <name type="common">European plaice</name>
    <dbReference type="NCBI Taxonomy" id="8262"/>
    <lineage>
        <taxon>Eukaryota</taxon>
        <taxon>Metazoa</taxon>
        <taxon>Chordata</taxon>
        <taxon>Craniata</taxon>
        <taxon>Vertebrata</taxon>
        <taxon>Euteleostomi</taxon>
        <taxon>Actinopterygii</taxon>
        <taxon>Neopterygii</taxon>
        <taxon>Teleostei</taxon>
        <taxon>Neoteleostei</taxon>
        <taxon>Acanthomorphata</taxon>
        <taxon>Carangaria</taxon>
        <taxon>Pleuronectiformes</taxon>
        <taxon>Pleuronectoidei</taxon>
        <taxon>Pleuronectidae</taxon>
        <taxon>Pleuronectes</taxon>
    </lineage>
</organism>
<feature type="compositionally biased region" description="Basic and acidic residues" evidence="1">
    <location>
        <begin position="154"/>
        <end position="168"/>
    </location>
</feature>
<evidence type="ECO:0000313" key="2">
    <source>
        <dbReference type="EMBL" id="CAB1443545.1"/>
    </source>
</evidence>
<comment type="caution">
    <text evidence="2">The sequence shown here is derived from an EMBL/GenBank/DDBJ whole genome shotgun (WGS) entry which is preliminary data.</text>
</comment>
<dbReference type="Proteomes" id="UP001153269">
    <property type="component" value="Unassembled WGS sequence"/>
</dbReference>
<accession>A0A9N7V678</accession>